<dbReference type="AlphaFoldDB" id="A0A1J1ISY0"/>
<evidence type="ECO:0000313" key="7">
    <source>
        <dbReference type="EMBL" id="CRL03311.1"/>
    </source>
</evidence>
<evidence type="ECO:0000256" key="5">
    <source>
        <dbReference type="SAM" id="MobiDB-lite"/>
    </source>
</evidence>
<name>A0A1J1ISY0_9DIPT</name>
<keyword evidence="3" id="KW-0862">Zinc</keyword>
<evidence type="ECO:0000256" key="3">
    <source>
        <dbReference type="ARBA" id="ARBA00022833"/>
    </source>
</evidence>
<proteinExistence type="predicted"/>
<evidence type="ECO:0000259" key="6">
    <source>
        <dbReference type="Pfam" id="PF05485"/>
    </source>
</evidence>
<organism evidence="7 8">
    <name type="scientific">Clunio marinus</name>
    <dbReference type="NCBI Taxonomy" id="568069"/>
    <lineage>
        <taxon>Eukaryota</taxon>
        <taxon>Metazoa</taxon>
        <taxon>Ecdysozoa</taxon>
        <taxon>Arthropoda</taxon>
        <taxon>Hexapoda</taxon>
        <taxon>Insecta</taxon>
        <taxon>Pterygota</taxon>
        <taxon>Neoptera</taxon>
        <taxon>Endopterygota</taxon>
        <taxon>Diptera</taxon>
        <taxon>Nematocera</taxon>
        <taxon>Chironomoidea</taxon>
        <taxon>Chironomidae</taxon>
        <taxon>Clunio</taxon>
    </lineage>
</organism>
<dbReference type="GO" id="GO:0003677">
    <property type="term" value="F:DNA binding"/>
    <property type="evidence" value="ECO:0007669"/>
    <property type="project" value="UniProtKB-KW"/>
</dbReference>
<dbReference type="InterPro" id="IPR006612">
    <property type="entry name" value="THAP_Znf"/>
</dbReference>
<feature type="region of interest" description="Disordered" evidence="5">
    <location>
        <begin position="90"/>
        <end position="118"/>
    </location>
</feature>
<keyword evidence="1" id="KW-0479">Metal-binding</keyword>
<dbReference type="Pfam" id="PF05485">
    <property type="entry name" value="THAP"/>
    <property type="match status" value="1"/>
</dbReference>
<dbReference type="OrthoDB" id="8188861at2759"/>
<dbReference type="SUPFAM" id="SSF57716">
    <property type="entry name" value="Glucocorticoid receptor-like (DNA-binding domain)"/>
    <property type="match status" value="1"/>
</dbReference>
<reference evidence="7 8" key="1">
    <citation type="submission" date="2015-04" db="EMBL/GenBank/DDBJ databases">
        <authorList>
            <person name="Syromyatnikov M.Y."/>
            <person name="Popov V.N."/>
        </authorList>
    </citation>
    <scope>NUCLEOTIDE SEQUENCE [LARGE SCALE GENOMIC DNA]</scope>
</reference>
<evidence type="ECO:0000256" key="2">
    <source>
        <dbReference type="ARBA" id="ARBA00022771"/>
    </source>
</evidence>
<accession>A0A1J1ISY0</accession>
<gene>
    <name evidence="7" type="ORF">CLUMA_CG016749</name>
</gene>
<dbReference type="Proteomes" id="UP000183832">
    <property type="component" value="Unassembled WGS sequence"/>
</dbReference>
<dbReference type="InterPro" id="IPR013761">
    <property type="entry name" value="SAM/pointed_sf"/>
</dbReference>
<protein>
    <submittedName>
        <fullName evidence="7">CLUMA_CG016749, isoform A</fullName>
    </submittedName>
</protein>
<evidence type="ECO:0000256" key="4">
    <source>
        <dbReference type="ARBA" id="ARBA00023125"/>
    </source>
</evidence>
<dbReference type="EMBL" id="CVRI01000059">
    <property type="protein sequence ID" value="CRL03311.1"/>
    <property type="molecule type" value="Genomic_DNA"/>
</dbReference>
<feature type="domain" description="THAP-type" evidence="6">
    <location>
        <begin position="5"/>
        <end position="77"/>
    </location>
</feature>
<evidence type="ECO:0000256" key="1">
    <source>
        <dbReference type="ARBA" id="ARBA00022723"/>
    </source>
</evidence>
<sequence>MSKKCDIKGCDASNKANIFTISTTENSNWFKYIDKRKVRNENNLFSICRLHFEDKFINKHRDNSPVTLKKNAIPTLHLLKFEAGLSTSDDSKYRHEESDQSQNTIVKKKRGSSGLANLQKARMRKLLRRERMKSLKEARRANKKFHVGNNDVKKENIKQSTEDNKHLRSEDYFLGNREITPAEKLIVPLRSHELLKRLHDGSKLCKIPPASIRDQTKFPIFNKIRQMENLNADINPIHWSINEANIFISTIASKAIANNFLCEEIDGEAIINLTLRDLTEVFQIEKFTADSLISVFSQLRKEIIQRYVNI</sequence>
<evidence type="ECO:0000313" key="8">
    <source>
        <dbReference type="Proteomes" id="UP000183832"/>
    </source>
</evidence>
<keyword evidence="4" id="KW-0238">DNA-binding</keyword>
<keyword evidence="8" id="KW-1185">Reference proteome</keyword>
<dbReference type="GO" id="GO:0008270">
    <property type="term" value="F:zinc ion binding"/>
    <property type="evidence" value="ECO:0007669"/>
    <property type="project" value="UniProtKB-KW"/>
</dbReference>
<dbReference type="Gene3D" id="1.10.150.50">
    <property type="entry name" value="Transcription Factor, Ets-1"/>
    <property type="match status" value="1"/>
</dbReference>
<keyword evidence="2" id="KW-0863">Zinc-finger</keyword>
<dbReference type="SUPFAM" id="SSF47769">
    <property type="entry name" value="SAM/Pointed domain"/>
    <property type="match status" value="1"/>
</dbReference>